<name>A0A1E4TT25_PACTA</name>
<evidence type="ECO:0000313" key="3">
    <source>
        <dbReference type="Proteomes" id="UP000094236"/>
    </source>
</evidence>
<reference evidence="3" key="1">
    <citation type="submission" date="2016-05" db="EMBL/GenBank/DDBJ databases">
        <title>Comparative genomics of biotechnologically important yeasts.</title>
        <authorList>
            <consortium name="DOE Joint Genome Institute"/>
            <person name="Riley R."/>
            <person name="Haridas S."/>
            <person name="Wolfe K.H."/>
            <person name="Lopes M.R."/>
            <person name="Hittinger C.T."/>
            <person name="Goker M."/>
            <person name="Salamov A."/>
            <person name="Wisecaver J."/>
            <person name="Long T.M."/>
            <person name="Aerts A.L."/>
            <person name="Barry K."/>
            <person name="Choi C."/>
            <person name="Clum A."/>
            <person name="Coughlan A.Y."/>
            <person name="Deshpande S."/>
            <person name="Douglass A.P."/>
            <person name="Hanson S.J."/>
            <person name="Klenk H.-P."/>
            <person name="Labutti K."/>
            <person name="Lapidus A."/>
            <person name="Lindquist E."/>
            <person name="Lipzen A."/>
            <person name="Meier-Kolthoff J.P."/>
            <person name="Ohm R.A."/>
            <person name="Otillar R.P."/>
            <person name="Pangilinan J."/>
            <person name="Peng Y."/>
            <person name="Rokas A."/>
            <person name="Rosa C.A."/>
            <person name="Scheuner C."/>
            <person name="Sibirny A.A."/>
            <person name="Slot J.C."/>
            <person name="Stielow J.B."/>
            <person name="Sun H."/>
            <person name="Kurtzman C.P."/>
            <person name="Blackwell M."/>
            <person name="Grigoriev I.V."/>
            <person name="Jeffries T.W."/>
        </authorList>
    </citation>
    <scope>NUCLEOTIDE SEQUENCE [LARGE SCALE GENOMIC DNA]</scope>
    <source>
        <strain evidence="3">NRRL Y-2460</strain>
    </source>
</reference>
<dbReference type="AlphaFoldDB" id="A0A1E4TT25"/>
<dbReference type="Proteomes" id="UP000094236">
    <property type="component" value="Unassembled WGS sequence"/>
</dbReference>
<evidence type="ECO:0000256" key="1">
    <source>
        <dbReference type="SAM" id="MobiDB-lite"/>
    </source>
</evidence>
<proteinExistence type="predicted"/>
<protein>
    <submittedName>
        <fullName evidence="2">Uncharacterized protein</fullName>
    </submittedName>
</protein>
<feature type="region of interest" description="Disordered" evidence="1">
    <location>
        <begin position="1"/>
        <end position="25"/>
    </location>
</feature>
<keyword evidence="3" id="KW-1185">Reference proteome</keyword>
<organism evidence="2 3">
    <name type="scientific">Pachysolen tannophilus NRRL Y-2460</name>
    <dbReference type="NCBI Taxonomy" id="669874"/>
    <lineage>
        <taxon>Eukaryota</taxon>
        <taxon>Fungi</taxon>
        <taxon>Dikarya</taxon>
        <taxon>Ascomycota</taxon>
        <taxon>Saccharomycotina</taxon>
        <taxon>Pichiomycetes</taxon>
        <taxon>Pachysolenaceae</taxon>
        <taxon>Pachysolen</taxon>
    </lineage>
</organism>
<feature type="region of interest" description="Disordered" evidence="1">
    <location>
        <begin position="56"/>
        <end position="118"/>
    </location>
</feature>
<evidence type="ECO:0000313" key="2">
    <source>
        <dbReference type="EMBL" id="ODV94828.1"/>
    </source>
</evidence>
<feature type="region of interest" description="Disordered" evidence="1">
    <location>
        <begin position="235"/>
        <end position="267"/>
    </location>
</feature>
<feature type="compositionally biased region" description="Polar residues" evidence="1">
    <location>
        <begin position="237"/>
        <end position="267"/>
    </location>
</feature>
<sequence>MRKSRRSSHSTNVTGGHSLTFPASPKTIAEKGDFDGQSYNVILHYNSERFRNNSNHLNINSRLRKRSHSFETSGGTSNGLGDRNHHSSAKFGKFETDNHRTNIKGENPVVNNNNHNNNKGAKLRLSDNIDATLYPFSSKYKDTPSAENHPVMCLQNMRNYKITGPLSNLINGDTLLKENIPEPVSNREVMSHERSTLIAMKDENWKEDSDVVVDHLLKYKSLWKLLESRKKELKKSQQAVTRKNFTTSGFSSELNDNDNTAESGTST</sequence>
<dbReference type="EMBL" id="KV454015">
    <property type="protein sequence ID" value="ODV94828.1"/>
    <property type="molecule type" value="Genomic_DNA"/>
</dbReference>
<feature type="compositionally biased region" description="Low complexity" evidence="1">
    <location>
        <begin position="107"/>
        <end position="118"/>
    </location>
</feature>
<gene>
    <name evidence="2" type="ORF">PACTADRAFT_50686</name>
</gene>
<accession>A0A1E4TT25</accession>